<reference evidence="3" key="1">
    <citation type="journal article" date="2019" name="Int. J. Syst. Evol. Microbiol.">
        <title>The Global Catalogue of Microorganisms (GCM) 10K type strain sequencing project: providing services to taxonomists for standard genome sequencing and annotation.</title>
        <authorList>
            <consortium name="The Broad Institute Genomics Platform"/>
            <consortium name="The Broad Institute Genome Sequencing Center for Infectious Disease"/>
            <person name="Wu L."/>
            <person name="Ma J."/>
        </authorList>
    </citation>
    <scope>NUCLEOTIDE SEQUENCE [LARGE SCALE GENOMIC DNA]</scope>
    <source>
        <strain evidence="3">JCM 17805</strain>
    </source>
</reference>
<feature type="region of interest" description="Disordered" evidence="1">
    <location>
        <begin position="502"/>
        <end position="529"/>
    </location>
</feature>
<dbReference type="PANTHER" id="PTHR19920:SF0">
    <property type="entry name" value="CYTOSOLIC IRON-SULFUR PROTEIN ASSEMBLY PROTEIN CIAO1-RELATED"/>
    <property type="match status" value="1"/>
</dbReference>
<protein>
    <submittedName>
        <fullName evidence="2">Uncharacterized protein</fullName>
    </submittedName>
</protein>
<name>A0ABP8V0K1_9GAMM</name>
<keyword evidence="3" id="KW-1185">Reference proteome</keyword>
<dbReference type="EMBL" id="BAABFL010000135">
    <property type="protein sequence ID" value="GAA4649524.1"/>
    <property type="molecule type" value="Genomic_DNA"/>
</dbReference>
<proteinExistence type="predicted"/>
<dbReference type="Pfam" id="PF00400">
    <property type="entry name" value="WD40"/>
    <property type="match status" value="3"/>
</dbReference>
<comment type="caution">
    <text evidence="2">The sequence shown here is derived from an EMBL/GenBank/DDBJ whole genome shotgun (WGS) entry which is preliminary data.</text>
</comment>
<dbReference type="Proteomes" id="UP001500604">
    <property type="component" value="Unassembled WGS sequence"/>
</dbReference>
<accession>A0ABP8V0K1</accession>
<dbReference type="InterPro" id="IPR001680">
    <property type="entry name" value="WD40_rpt"/>
</dbReference>
<evidence type="ECO:0000256" key="1">
    <source>
        <dbReference type="SAM" id="MobiDB-lite"/>
    </source>
</evidence>
<sequence>MLHVLKGCLMEFSGVGINQGRQVNYLDSLVVIRSAHRFRKVNTNSVSVLYLLNAQRILGLALPVLKRQVEVLRCKRIFSVSSKSTDSSVLAKEILTEHTGKIRRMIVVPGIEKNESPSLISCSDDCSLRVWVKTVKGWACRNELLDHTDEVYGVEVLSPSAMVSCAQDGDVKVWERVIQEQWSCVKTISNAEGIVDHLTRLDGDSFAYACNNKIKFYKSFPVVGWRCVRELSHTDTVTGLVSLMGMFVFSSSVDQSIGVWGEIKNRWSPVQYLTGHTDSVESLEIVKPYENVFELAQCRLVSVSTDFTLRYWKFNHQINRWFCSYSLAHNGMTQCKSLGMDTLIAASDENELCIIKKQSDASNHEKWEIVQVLDGHEALINSITIISSRCFITCSLDWSAVVWGRRESRFIGSANTGIKASDSVVLSTSDAEPIQLEKKDEWEKIACLEKHVNEVIYGLKFSEIEFLSGGADKKIIEWDIFPSAPEYLEHEDSLTIQEVASDITTSSDSTSDRFGQLFSDESTSSTDSQ</sequence>
<dbReference type="InterPro" id="IPR036322">
    <property type="entry name" value="WD40_repeat_dom_sf"/>
</dbReference>
<dbReference type="Gene3D" id="2.130.10.10">
    <property type="entry name" value="YVTN repeat-like/Quinoprotein amine dehydrogenase"/>
    <property type="match status" value="3"/>
</dbReference>
<evidence type="ECO:0000313" key="2">
    <source>
        <dbReference type="EMBL" id="GAA4649524.1"/>
    </source>
</evidence>
<feature type="compositionally biased region" description="Polar residues" evidence="1">
    <location>
        <begin position="519"/>
        <end position="529"/>
    </location>
</feature>
<dbReference type="PANTHER" id="PTHR19920">
    <property type="entry name" value="WD40 PROTEIN CIAO1"/>
    <property type="match status" value="1"/>
</dbReference>
<dbReference type="SUPFAM" id="SSF50978">
    <property type="entry name" value="WD40 repeat-like"/>
    <property type="match status" value="1"/>
</dbReference>
<dbReference type="SMART" id="SM00320">
    <property type="entry name" value="WD40"/>
    <property type="match status" value="6"/>
</dbReference>
<evidence type="ECO:0000313" key="3">
    <source>
        <dbReference type="Proteomes" id="UP001500604"/>
    </source>
</evidence>
<dbReference type="InterPro" id="IPR015943">
    <property type="entry name" value="WD40/YVTN_repeat-like_dom_sf"/>
</dbReference>
<gene>
    <name evidence="2" type="ORF">GCM10023116_17980</name>
</gene>
<organism evidence="2 3">
    <name type="scientific">Kistimonas scapharcae</name>
    <dbReference type="NCBI Taxonomy" id="1036133"/>
    <lineage>
        <taxon>Bacteria</taxon>
        <taxon>Pseudomonadati</taxon>
        <taxon>Pseudomonadota</taxon>
        <taxon>Gammaproteobacteria</taxon>
        <taxon>Oceanospirillales</taxon>
        <taxon>Endozoicomonadaceae</taxon>
        <taxon>Kistimonas</taxon>
    </lineage>
</organism>